<evidence type="ECO:0000313" key="2">
    <source>
        <dbReference type="Proteomes" id="UP001234297"/>
    </source>
</evidence>
<gene>
    <name evidence="1" type="ORF">MRB53_019378</name>
</gene>
<comment type="caution">
    <text evidence="1">The sequence shown here is derived from an EMBL/GenBank/DDBJ whole genome shotgun (WGS) entry which is preliminary data.</text>
</comment>
<reference evidence="1 2" key="1">
    <citation type="journal article" date="2022" name="Hortic Res">
        <title>A haplotype resolved chromosomal level avocado genome allows analysis of novel avocado genes.</title>
        <authorList>
            <person name="Nath O."/>
            <person name="Fletcher S.J."/>
            <person name="Hayward A."/>
            <person name="Shaw L.M."/>
            <person name="Masouleh A.K."/>
            <person name="Furtado A."/>
            <person name="Henry R.J."/>
            <person name="Mitter N."/>
        </authorList>
    </citation>
    <scope>NUCLEOTIDE SEQUENCE [LARGE SCALE GENOMIC DNA]</scope>
    <source>
        <strain evidence="2">cv. Hass</strain>
    </source>
</reference>
<keyword evidence="2" id="KW-1185">Reference proteome</keyword>
<dbReference type="Proteomes" id="UP001234297">
    <property type="component" value="Chromosome 6"/>
</dbReference>
<name>A0ACC2KY23_PERAE</name>
<organism evidence="1 2">
    <name type="scientific">Persea americana</name>
    <name type="common">Avocado</name>
    <dbReference type="NCBI Taxonomy" id="3435"/>
    <lineage>
        <taxon>Eukaryota</taxon>
        <taxon>Viridiplantae</taxon>
        <taxon>Streptophyta</taxon>
        <taxon>Embryophyta</taxon>
        <taxon>Tracheophyta</taxon>
        <taxon>Spermatophyta</taxon>
        <taxon>Magnoliopsida</taxon>
        <taxon>Magnoliidae</taxon>
        <taxon>Laurales</taxon>
        <taxon>Lauraceae</taxon>
        <taxon>Persea</taxon>
    </lineage>
</organism>
<evidence type="ECO:0000313" key="1">
    <source>
        <dbReference type="EMBL" id="KAJ8626071.1"/>
    </source>
</evidence>
<dbReference type="EMBL" id="CM056814">
    <property type="protein sequence ID" value="KAJ8626071.1"/>
    <property type="molecule type" value="Genomic_DNA"/>
</dbReference>
<proteinExistence type="predicted"/>
<accession>A0ACC2KY23</accession>
<protein>
    <submittedName>
        <fullName evidence="1">Uncharacterized protein</fullName>
    </submittedName>
</protein>
<sequence>MGSSSSKDAVASTSDGVPAARMRGARVFQSFCLGRSSDSSDNDDQGSVAQNLLKGRFKKETFADQREAESDHVKHECCSMIGAAQSNVELDGWSQERITRIDSGGESSSTQMVSSRIPNLLRRSRSRFSFIPNSINFRLSRAASLGSSASCSLFPTSLSLSNSEELPVHTGDDLENRNRNEAHPRDSRIVFPCSNLSNETQYQYSSSGISCVEPPLSGFSVRVHNEEPTVSSLSMHLHSENTVPSQDVTRTNSSMRIDAPVNQGNHTDIESIETRRFDRRTGVQEPIEGGVRFSRTMSVGRLRDRVLRRTPSSDLFGHLHDDRIVGETRQVNSRQFLHGVTRTETSDGNTDMQPPSSSQHLSSMITSMNSIQDDEMESPQLREASTHALVEHRTAFLERRRRIRSQFRALQRLGSRFENLSGHDRSCILSGQHRTGRCMCRANSRTAGQEEDTSTRASISRIVMLAEALFEVLDEIHQQSVVLSSRPSVSSIGSIPAPKEIVDCMPVKIYTKPPKHQNEEPAQCYICLVEYDDGDYMRILPCHHDFHQTCIDKWLKEIHRVCPLCRGDVCRHDLQPTDKVD</sequence>